<organism evidence="1">
    <name type="scientific">Lepeophtheirus salmonis</name>
    <name type="common">Salmon louse</name>
    <name type="synonym">Caligus salmonis</name>
    <dbReference type="NCBI Taxonomy" id="72036"/>
    <lineage>
        <taxon>Eukaryota</taxon>
        <taxon>Metazoa</taxon>
        <taxon>Ecdysozoa</taxon>
        <taxon>Arthropoda</taxon>
        <taxon>Crustacea</taxon>
        <taxon>Multicrustacea</taxon>
        <taxon>Hexanauplia</taxon>
        <taxon>Copepoda</taxon>
        <taxon>Siphonostomatoida</taxon>
        <taxon>Caligidae</taxon>
        <taxon>Lepeophtheirus</taxon>
    </lineage>
</organism>
<reference evidence="1" key="1">
    <citation type="submission" date="2014-05" db="EMBL/GenBank/DDBJ databases">
        <authorList>
            <person name="Chronopoulou M."/>
        </authorList>
    </citation>
    <scope>NUCLEOTIDE SEQUENCE</scope>
    <source>
        <tissue evidence="1">Whole organism</tissue>
    </source>
</reference>
<dbReference type="AlphaFoldDB" id="A0A0K2TFT9"/>
<accession>A0A0K2TFT9</accession>
<protein>
    <submittedName>
        <fullName evidence="1">Uncharacterized protein</fullName>
    </submittedName>
</protein>
<proteinExistence type="predicted"/>
<dbReference type="EMBL" id="HACA01007517">
    <property type="protein sequence ID" value="CDW24878.1"/>
    <property type="molecule type" value="Transcribed_RNA"/>
</dbReference>
<sequence length="52" mass="6237">MILRLDIKEAFRCSSLHPSSEHYIYGEFTHFWKQIMAMGNDLINNSTKRRHI</sequence>
<name>A0A0K2TFT9_LEPSM</name>
<evidence type="ECO:0000313" key="1">
    <source>
        <dbReference type="EMBL" id="CDW24878.1"/>
    </source>
</evidence>